<name>A0A372ILN3_9BACT</name>
<comment type="domain">
    <text evidence="11">ValRS has two distinct active sites: one for aminoacylation and one for editing. The misactivated threonine is translocated from the active site to the editing site.</text>
</comment>
<feature type="domain" description="Valyl-tRNA synthetase tRNA-binding arm" evidence="14">
    <location>
        <begin position="859"/>
        <end position="923"/>
    </location>
</feature>
<comment type="subunit">
    <text evidence="2 11">Monomer.</text>
</comment>
<organism evidence="15 16">
    <name type="scientific">Paracidobacterium acidisoli</name>
    <dbReference type="NCBI Taxonomy" id="2303751"/>
    <lineage>
        <taxon>Bacteria</taxon>
        <taxon>Pseudomonadati</taxon>
        <taxon>Acidobacteriota</taxon>
        <taxon>Terriglobia</taxon>
        <taxon>Terriglobales</taxon>
        <taxon>Acidobacteriaceae</taxon>
        <taxon>Paracidobacterium</taxon>
    </lineage>
</organism>
<dbReference type="PANTHER" id="PTHR11946:SF93">
    <property type="entry name" value="VALINE--TRNA LIGASE, CHLOROPLASTIC_MITOCHONDRIAL 2"/>
    <property type="match status" value="1"/>
</dbReference>
<keyword evidence="9 11" id="KW-0030">Aminoacyl-tRNA synthetase</keyword>
<dbReference type="NCBIfam" id="NF004349">
    <property type="entry name" value="PRK05729.1"/>
    <property type="match status" value="1"/>
</dbReference>
<keyword evidence="8 11" id="KW-0175">Coiled coil</keyword>
<evidence type="ECO:0000256" key="2">
    <source>
        <dbReference type="ARBA" id="ARBA00011245"/>
    </source>
</evidence>
<dbReference type="Gene3D" id="3.40.50.620">
    <property type="entry name" value="HUPs"/>
    <property type="match status" value="2"/>
</dbReference>
<dbReference type="InterPro" id="IPR010978">
    <property type="entry name" value="tRNA-bd_arm"/>
</dbReference>
<dbReference type="InterPro" id="IPR014729">
    <property type="entry name" value="Rossmann-like_a/b/a_fold"/>
</dbReference>
<dbReference type="InterPro" id="IPR033705">
    <property type="entry name" value="Anticodon_Ia_Val"/>
</dbReference>
<dbReference type="PANTHER" id="PTHR11946">
    <property type="entry name" value="VALYL-TRNA SYNTHETASES"/>
    <property type="match status" value="1"/>
</dbReference>
<dbReference type="CDD" id="cd07962">
    <property type="entry name" value="Anticodon_Ia_Val"/>
    <property type="match status" value="1"/>
</dbReference>
<dbReference type="FunFam" id="3.40.50.620:FF:000098">
    <property type="entry name" value="Valine--tRNA ligase"/>
    <property type="match status" value="1"/>
</dbReference>
<dbReference type="PROSITE" id="PS00178">
    <property type="entry name" value="AA_TRNA_LIGASE_I"/>
    <property type="match status" value="1"/>
</dbReference>
<dbReference type="SUPFAM" id="SSF46589">
    <property type="entry name" value="tRNA-binding arm"/>
    <property type="match status" value="1"/>
</dbReference>
<evidence type="ECO:0000256" key="10">
    <source>
        <dbReference type="ARBA" id="ARBA00047552"/>
    </source>
</evidence>
<dbReference type="Gene3D" id="3.90.740.10">
    <property type="entry name" value="Valyl/Leucyl/Isoleucyl-tRNA synthetase, editing domain"/>
    <property type="match status" value="1"/>
</dbReference>
<evidence type="ECO:0000259" key="13">
    <source>
        <dbReference type="Pfam" id="PF08264"/>
    </source>
</evidence>
<dbReference type="Proteomes" id="UP000264702">
    <property type="component" value="Unassembled WGS sequence"/>
</dbReference>
<accession>A0A372ILN3</accession>
<dbReference type="EMBL" id="QVQT01000005">
    <property type="protein sequence ID" value="RFU15659.1"/>
    <property type="molecule type" value="Genomic_DNA"/>
</dbReference>
<feature type="domain" description="Aminoacyl-tRNA synthetase class Ia" evidence="12">
    <location>
        <begin position="27"/>
        <end position="595"/>
    </location>
</feature>
<keyword evidence="7 11" id="KW-0648">Protein biosynthesis</keyword>
<feature type="binding site" evidence="11">
    <location>
        <position position="559"/>
    </location>
    <ligand>
        <name>ATP</name>
        <dbReference type="ChEBI" id="CHEBI:30616"/>
    </ligand>
</feature>
<evidence type="ECO:0000259" key="12">
    <source>
        <dbReference type="Pfam" id="PF00133"/>
    </source>
</evidence>
<comment type="domain">
    <text evidence="11">The C-terminal coiled-coil domain is crucial for aminoacylation activity.</text>
</comment>
<dbReference type="HAMAP" id="MF_02004">
    <property type="entry name" value="Val_tRNA_synth_type1"/>
    <property type="match status" value="1"/>
</dbReference>
<evidence type="ECO:0000256" key="5">
    <source>
        <dbReference type="ARBA" id="ARBA00022741"/>
    </source>
</evidence>
<dbReference type="InterPro" id="IPR037118">
    <property type="entry name" value="Val-tRNA_synth_C_sf"/>
</dbReference>
<dbReference type="SUPFAM" id="SSF50677">
    <property type="entry name" value="ValRS/IleRS/LeuRS editing domain"/>
    <property type="match status" value="1"/>
</dbReference>
<dbReference type="RefSeq" id="WP_117301243.1">
    <property type="nucleotide sequence ID" value="NZ_QVQT02000005.1"/>
</dbReference>
<evidence type="ECO:0000256" key="6">
    <source>
        <dbReference type="ARBA" id="ARBA00022840"/>
    </source>
</evidence>
<comment type="catalytic activity">
    <reaction evidence="10 11">
        <text>tRNA(Val) + L-valine + ATP = L-valyl-tRNA(Val) + AMP + diphosphate</text>
        <dbReference type="Rhea" id="RHEA:10704"/>
        <dbReference type="Rhea" id="RHEA-COMP:9672"/>
        <dbReference type="Rhea" id="RHEA-COMP:9708"/>
        <dbReference type="ChEBI" id="CHEBI:30616"/>
        <dbReference type="ChEBI" id="CHEBI:33019"/>
        <dbReference type="ChEBI" id="CHEBI:57762"/>
        <dbReference type="ChEBI" id="CHEBI:78442"/>
        <dbReference type="ChEBI" id="CHEBI:78537"/>
        <dbReference type="ChEBI" id="CHEBI:456215"/>
        <dbReference type="EC" id="6.1.1.9"/>
    </reaction>
</comment>
<dbReference type="OrthoDB" id="9810365at2"/>
<dbReference type="GO" id="GO:0005524">
    <property type="term" value="F:ATP binding"/>
    <property type="evidence" value="ECO:0007669"/>
    <property type="project" value="UniProtKB-UniRule"/>
</dbReference>
<dbReference type="NCBIfam" id="TIGR00422">
    <property type="entry name" value="valS"/>
    <property type="match status" value="1"/>
</dbReference>
<evidence type="ECO:0000313" key="15">
    <source>
        <dbReference type="EMBL" id="RFU15659.1"/>
    </source>
</evidence>
<comment type="subcellular location">
    <subcellularLocation>
        <location evidence="1 11">Cytoplasm</location>
    </subcellularLocation>
</comment>
<dbReference type="SUPFAM" id="SSF52374">
    <property type="entry name" value="Nucleotidylyl transferase"/>
    <property type="match status" value="1"/>
</dbReference>
<dbReference type="InterPro" id="IPR002303">
    <property type="entry name" value="Valyl-tRNA_ligase"/>
</dbReference>
<dbReference type="GO" id="GO:0004832">
    <property type="term" value="F:valine-tRNA ligase activity"/>
    <property type="evidence" value="ECO:0007669"/>
    <property type="project" value="UniProtKB-UniRule"/>
</dbReference>
<dbReference type="InterPro" id="IPR013155">
    <property type="entry name" value="M/V/L/I-tRNA-synth_anticd-bd"/>
</dbReference>
<keyword evidence="6 11" id="KW-0067">ATP-binding</keyword>
<evidence type="ECO:0000313" key="16">
    <source>
        <dbReference type="Proteomes" id="UP000264702"/>
    </source>
</evidence>
<dbReference type="PRINTS" id="PR00986">
    <property type="entry name" value="TRNASYNTHVAL"/>
</dbReference>
<dbReference type="InterPro" id="IPR002300">
    <property type="entry name" value="aa-tRNA-synth_Ia"/>
</dbReference>
<dbReference type="CDD" id="cd00817">
    <property type="entry name" value="ValRS_core"/>
    <property type="match status" value="1"/>
</dbReference>
<dbReference type="GO" id="GO:0002161">
    <property type="term" value="F:aminoacyl-tRNA deacylase activity"/>
    <property type="evidence" value="ECO:0007669"/>
    <property type="project" value="InterPro"/>
</dbReference>
<comment type="similarity">
    <text evidence="11">Belongs to the class-I aminoacyl-tRNA synthetase family. ValS type 1 subfamily.</text>
</comment>
<reference evidence="15 16" key="1">
    <citation type="submission" date="2018-08" db="EMBL/GenBank/DDBJ databases">
        <title>Acidipila sp. 4G-K13, an acidobacterium isolated from forest soil.</title>
        <authorList>
            <person name="Gao Z.-H."/>
            <person name="Qiu L.-H."/>
        </authorList>
    </citation>
    <scope>NUCLEOTIDE SEQUENCE [LARGE SCALE GENOMIC DNA]</scope>
    <source>
        <strain evidence="15 16">4G-K13</strain>
    </source>
</reference>
<dbReference type="SUPFAM" id="SSF47323">
    <property type="entry name" value="Anticodon-binding domain of a subclass of class I aminoacyl-tRNA synthetases"/>
    <property type="match status" value="1"/>
</dbReference>
<evidence type="ECO:0000256" key="9">
    <source>
        <dbReference type="ARBA" id="ARBA00023146"/>
    </source>
</evidence>
<dbReference type="InterPro" id="IPR019499">
    <property type="entry name" value="Val-tRNA_synth_tRNA-bd"/>
</dbReference>
<evidence type="ECO:0000256" key="8">
    <source>
        <dbReference type="ARBA" id="ARBA00023054"/>
    </source>
</evidence>
<evidence type="ECO:0000256" key="4">
    <source>
        <dbReference type="ARBA" id="ARBA00022598"/>
    </source>
</evidence>
<dbReference type="Gene3D" id="1.10.730.10">
    <property type="entry name" value="Isoleucyl-tRNA Synthetase, Domain 1"/>
    <property type="match status" value="1"/>
</dbReference>
<dbReference type="FunFam" id="3.40.50.620:FF:000032">
    <property type="entry name" value="Valine--tRNA ligase"/>
    <property type="match status" value="1"/>
</dbReference>
<keyword evidence="3 11" id="KW-0963">Cytoplasm</keyword>
<evidence type="ECO:0000256" key="7">
    <source>
        <dbReference type="ARBA" id="ARBA00022917"/>
    </source>
</evidence>
<sequence length="927" mass="104923">MSQQITENPAQRELPRTYDPASIEDRWAEYWVREHLFDQPTPRNTSDAPAFTVLLPPPNVTGNLHMGHMFEHAETDILIRWRRMCGDRTLWLPGTDHAGIATQLMVERQLATEGKTRQQMGREAFVERVWQWKQHYGGAILSQMKRLGASVDWSREYFTMSDQLSVAVKEVFVRLHEQGLIYRATYIVNWCPRCQTAISDLEVVHEEQQGKLWEIRYPVIPESGDEPVQFLTVATTRPETMLGDTAVAVNPDDERYRHLHGKRLRLPLVGREIPVITDAWVSADFGTGAVKVTPAHDPNDFAIGQRHGLEAIDVMDETAHMNAAAGVYAGLDRYEARKRILEDLEAQGLLGAIKDHTHAVGRCDRCKTVVEPRLSKQWFVKIQPLADKAIAAVEQGYIRFTPEQYAKTYFEWMRNIHDWCISRQLWWGHRIPAWHCGTCGQITVARDTPAQCAHCGSAQIVQETDVLDTWFSSGLLPFTAFGWPEHTRDLDVFYPTQLLVTGFDILFFWVARMIMLGCHFMLDVPMPDGSERTLKDAVPFREVYIHALVRDADRQKMSKTKGNVIDPIEIVQKYGTDAVRFTLASMASPGTDIAFSEARTEGYRAFANKIWNAARFIFMNVEKAREAGIEVEPSALGVMPAAASEAPLEARWIVSALHRVAAEINAALESYRFDEAASYVYQFFWGSFCDWYLEIVKLRLDFSDSADKGAAKEALTTLLRVFESSLRLLSPFMPFLTEELWHALYQDEPPAKSIALSRYPQPQPASIDAEVESGMAALQDLIVSVRAGRKDLGVEEKAQVPVRVRTAASFEALFTANQAIIERMARVSAVEFVAKMPEGSGARTTTHFDVQVIYEKQIDAAAERERLGKDLAKYEKGLASAERQLNNEAFLAKAPAHVVDGLRKQEAETRLLLEKTRRALEELNHTK</sequence>
<gene>
    <name evidence="11" type="primary">valS</name>
    <name evidence="15" type="ORF">D0Y96_14460</name>
</gene>
<comment type="caution">
    <text evidence="15">The sequence shown here is derived from an EMBL/GenBank/DDBJ whole genome shotgun (WGS) entry which is preliminary data.</text>
</comment>
<evidence type="ECO:0000256" key="11">
    <source>
        <dbReference type="HAMAP-Rule" id="MF_02004"/>
    </source>
</evidence>
<dbReference type="Pfam" id="PF10458">
    <property type="entry name" value="Val_tRNA-synt_C"/>
    <property type="match status" value="1"/>
</dbReference>
<evidence type="ECO:0000256" key="3">
    <source>
        <dbReference type="ARBA" id="ARBA00022490"/>
    </source>
</evidence>
<dbReference type="InterPro" id="IPR009008">
    <property type="entry name" value="Val/Leu/Ile-tRNA-synth_edit"/>
</dbReference>
<dbReference type="FunFam" id="3.90.740.10:FF:000005">
    <property type="entry name" value="Valine--tRNA ligase, mitochondrial"/>
    <property type="match status" value="1"/>
</dbReference>
<evidence type="ECO:0000256" key="1">
    <source>
        <dbReference type="ARBA" id="ARBA00004496"/>
    </source>
</evidence>
<proteinExistence type="inferred from homology"/>
<dbReference type="Pfam" id="PF08264">
    <property type="entry name" value="Anticodon_1"/>
    <property type="match status" value="1"/>
</dbReference>
<feature type="domain" description="Methionyl/Valyl/Leucyl/Isoleucyl-tRNA synthetase anticodon-binding" evidence="13">
    <location>
        <begin position="651"/>
        <end position="802"/>
    </location>
</feature>
<dbReference type="GO" id="GO:0006438">
    <property type="term" value="P:valyl-tRNA aminoacylation"/>
    <property type="evidence" value="ECO:0007669"/>
    <property type="project" value="UniProtKB-UniRule"/>
</dbReference>
<feature type="short sequence motif" description="'KMSKS' region" evidence="11">
    <location>
        <begin position="556"/>
        <end position="560"/>
    </location>
</feature>
<dbReference type="InterPro" id="IPR009080">
    <property type="entry name" value="tRNAsynth_Ia_anticodon-bd"/>
</dbReference>
<keyword evidence="4 11" id="KW-0436">Ligase</keyword>
<dbReference type="EC" id="6.1.1.9" evidence="11"/>
<dbReference type="AlphaFoldDB" id="A0A372ILN3"/>
<keyword evidence="16" id="KW-1185">Reference proteome</keyword>
<dbReference type="Gene3D" id="1.10.287.380">
    <property type="entry name" value="Valyl-tRNA synthetase, C-terminal domain"/>
    <property type="match status" value="1"/>
</dbReference>
<comment type="function">
    <text evidence="11">Catalyzes the attachment of valine to tRNA(Val). As ValRS can inadvertently accommodate and process structurally similar amino acids such as threonine, to avoid such errors, it has a 'posttransfer' editing activity that hydrolyzes mischarged Thr-tRNA(Val) in a tRNA-dependent manner.</text>
</comment>
<keyword evidence="5 11" id="KW-0547">Nucleotide-binding</keyword>
<dbReference type="GO" id="GO:0005829">
    <property type="term" value="C:cytosol"/>
    <property type="evidence" value="ECO:0007669"/>
    <property type="project" value="TreeGrafter"/>
</dbReference>
<dbReference type="InterPro" id="IPR001412">
    <property type="entry name" value="aa-tRNA-synth_I_CS"/>
</dbReference>
<feature type="short sequence motif" description="'HIGH' region" evidence="11">
    <location>
        <begin position="58"/>
        <end position="68"/>
    </location>
</feature>
<dbReference type="Pfam" id="PF00133">
    <property type="entry name" value="tRNA-synt_1"/>
    <property type="match status" value="1"/>
</dbReference>
<protein>
    <recommendedName>
        <fullName evidence="11">Valine--tRNA ligase</fullName>
        <ecNumber evidence="11">6.1.1.9</ecNumber>
    </recommendedName>
    <alternativeName>
        <fullName evidence="11">Valyl-tRNA synthetase</fullName>
        <shortName evidence="11">ValRS</shortName>
    </alternativeName>
</protein>
<evidence type="ECO:0000259" key="14">
    <source>
        <dbReference type="Pfam" id="PF10458"/>
    </source>
</evidence>